<reference evidence="3" key="1">
    <citation type="journal article" date="2021" name="Syst. Appl. Microbiol.">
        <title>Roseomonas hellenica sp. nov., isolated from roots of wild-growing Alkanna tinctoria.</title>
        <authorList>
            <person name="Rat A."/>
            <person name="Naranjo H.D."/>
            <person name="Lebbe L."/>
            <person name="Cnockaert M."/>
            <person name="Krigas N."/>
            <person name="Grigoriadou K."/>
            <person name="Maloupa E."/>
            <person name="Willems A."/>
        </authorList>
    </citation>
    <scope>NUCLEOTIDE SEQUENCE [LARGE SCALE GENOMIC DNA]</scope>
    <source>
        <strain evidence="3">LMG 31523</strain>
    </source>
</reference>
<dbReference type="RefSeq" id="WP_211850592.1">
    <property type="nucleotide sequence ID" value="NZ_JAAGBB010000001.1"/>
</dbReference>
<name>A0ABS5ERT4_9PROT</name>
<comment type="caution">
    <text evidence="2">The sequence shown here is derived from an EMBL/GenBank/DDBJ whole genome shotgun (WGS) entry which is preliminary data.</text>
</comment>
<accession>A0ABS5ERT4</accession>
<keyword evidence="3" id="KW-1185">Reference proteome</keyword>
<organism evidence="2 3">
    <name type="scientific">Plastoroseomonas hellenica</name>
    <dbReference type="NCBI Taxonomy" id="2687306"/>
    <lineage>
        <taxon>Bacteria</taxon>
        <taxon>Pseudomonadati</taxon>
        <taxon>Pseudomonadota</taxon>
        <taxon>Alphaproteobacteria</taxon>
        <taxon>Acetobacterales</taxon>
        <taxon>Acetobacteraceae</taxon>
        <taxon>Plastoroseomonas</taxon>
    </lineage>
</organism>
<dbReference type="Gene3D" id="3.40.50.150">
    <property type="entry name" value="Vaccinia Virus protein VP39"/>
    <property type="match status" value="1"/>
</dbReference>
<gene>
    <name evidence="2" type="ORF">GXW71_01430</name>
</gene>
<evidence type="ECO:0000256" key="1">
    <source>
        <dbReference type="SAM" id="MobiDB-lite"/>
    </source>
</evidence>
<proteinExistence type="predicted"/>
<dbReference type="EMBL" id="JAAGBB010000001">
    <property type="protein sequence ID" value="MBR0663004.1"/>
    <property type="molecule type" value="Genomic_DNA"/>
</dbReference>
<evidence type="ECO:0000313" key="2">
    <source>
        <dbReference type="EMBL" id="MBR0663004.1"/>
    </source>
</evidence>
<feature type="region of interest" description="Disordered" evidence="1">
    <location>
        <begin position="13"/>
        <end position="32"/>
    </location>
</feature>
<dbReference type="InterPro" id="IPR029063">
    <property type="entry name" value="SAM-dependent_MTases_sf"/>
</dbReference>
<evidence type="ECO:0000313" key="3">
    <source>
        <dbReference type="Proteomes" id="UP001196870"/>
    </source>
</evidence>
<dbReference type="SUPFAM" id="SSF53335">
    <property type="entry name" value="S-adenosyl-L-methionine-dependent methyltransferases"/>
    <property type="match status" value="1"/>
</dbReference>
<protein>
    <recommendedName>
        <fullName evidence="4">Class I SAM-dependent methyltransferase</fullName>
    </recommendedName>
</protein>
<evidence type="ECO:0008006" key="4">
    <source>
        <dbReference type="Google" id="ProtNLM"/>
    </source>
</evidence>
<dbReference type="Proteomes" id="UP001196870">
    <property type="component" value="Unassembled WGS sequence"/>
</dbReference>
<sequence>MPASAPLVAASRSVAQAPAAPPPQSPLPIEQPAWGDHLWGAGLATPGGAEAIMRLAALLPLSPATTLLLVGRGATAAGNIVAEARGAWVAAHDTEAEPTPPPPPTIGRREPPQRVEAAKWTPIAPSFRQGRQNHALLLEPFRDGAAPPRLLPAVAAALRPGAQIVLFDLVARDGAAIDPGHSRWLRMERRGSPPSERAAVAAFSAAGFQTHVVQDEGAAHAAAVLQAWTRLLRVLSESPSRPTRLQAAALVAEAEAWLLRLRLIESGALRLLRWHGSLR</sequence>